<dbReference type="PROSITE" id="PS51078">
    <property type="entry name" value="ICLR_ED"/>
    <property type="match status" value="1"/>
</dbReference>
<dbReference type="Proteomes" id="UP000557307">
    <property type="component" value="Unassembled WGS sequence"/>
</dbReference>
<evidence type="ECO:0000256" key="2">
    <source>
        <dbReference type="ARBA" id="ARBA00023125"/>
    </source>
</evidence>
<evidence type="ECO:0000313" key="7">
    <source>
        <dbReference type="Proteomes" id="UP000557307"/>
    </source>
</evidence>
<feature type="domain" description="IclR-ED" evidence="5">
    <location>
        <begin position="85"/>
        <end position="268"/>
    </location>
</feature>
<dbReference type="PROSITE" id="PS51077">
    <property type="entry name" value="HTH_ICLR"/>
    <property type="match status" value="1"/>
</dbReference>
<keyword evidence="2 6" id="KW-0238">DNA-binding</keyword>
<feature type="domain" description="HTH iclR-type" evidence="4">
    <location>
        <begin position="22"/>
        <end position="84"/>
    </location>
</feature>
<accession>A0A840TVV6</accession>
<keyword evidence="7" id="KW-1185">Reference proteome</keyword>
<evidence type="ECO:0000256" key="3">
    <source>
        <dbReference type="ARBA" id="ARBA00023163"/>
    </source>
</evidence>
<dbReference type="PANTHER" id="PTHR30136">
    <property type="entry name" value="HELIX-TURN-HELIX TRANSCRIPTIONAL REGULATOR, ICLR FAMILY"/>
    <property type="match status" value="1"/>
</dbReference>
<dbReference type="InterPro" id="IPR005471">
    <property type="entry name" value="Tscrpt_reg_IclR_N"/>
</dbReference>
<gene>
    <name evidence="6" type="ORF">HNQ92_002233</name>
</gene>
<dbReference type="AlphaFoldDB" id="A0A840TVV6"/>
<dbReference type="GO" id="GO:0045892">
    <property type="term" value="P:negative regulation of DNA-templated transcription"/>
    <property type="evidence" value="ECO:0007669"/>
    <property type="project" value="TreeGrafter"/>
</dbReference>
<dbReference type="InterPro" id="IPR014757">
    <property type="entry name" value="Tscrpt_reg_IclR_C"/>
</dbReference>
<dbReference type="EMBL" id="JACHGF010000003">
    <property type="protein sequence ID" value="MBB5284090.1"/>
    <property type="molecule type" value="Genomic_DNA"/>
</dbReference>
<protein>
    <submittedName>
        <fullName evidence="6">DNA-binding IclR family transcriptional regulator</fullName>
    </submittedName>
</protein>
<keyword evidence="3" id="KW-0804">Transcription</keyword>
<evidence type="ECO:0000256" key="1">
    <source>
        <dbReference type="ARBA" id="ARBA00023015"/>
    </source>
</evidence>
<organism evidence="6 7">
    <name type="scientific">Rhabdobacter roseus</name>
    <dbReference type="NCBI Taxonomy" id="1655419"/>
    <lineage>
        <taxon>Bacteria</taxon>
        <taxon>Pseudomonadati</taxon>
        <taxon>Bacteroidota</taxon>
        <taxon>Cytophagia</taxon>
        <taxon>Cytophagales</taxon>
        <taxon>Cytophagaceae</taxon>
        <taxon>Rhabdobacter</taxon>
    </lineage>
</organism>
<dbReference type="Gene3D" id="1.10.10.10">
    <property type="entry name" value="Winged helix-like DNA-binding domain superfamily/Winged helix DNA-binding domain"/>
    <property type="match status" value="1"/>
</dbReference>
<dbReference type="InterPro" id="IPR050707">
    <property type="entry name" value="HTH_MetabolicPath_Reg"/>
</dbReference>
<dbReference type="SUPFAM" id="SSF55781">
    <property type="entry name" value="GAF domain-like"/>
    <property type="match status" value="1"/>
</dbReference>
<dbReference type="InterPro" id="IPR029016">
    <property type="entry name" value="GAF-like_dom_sf"/>
</dbReference>
<dbReference type="InterPro" id="IPR036388">
    <property type="entry name" value="WH-like_DNA-bd_sf"/>
</dbReference>
<name>A0A840TVV6_9BACT</name>
<dbReference type="InterPro" id="IPR036390">
    <property type="entry name" value="WH_DNA-bd_sf"/>
</dbReference>
<dbReference type="Gene3D" id="3.30.450.40">
    <property type="match status" value="1"/>
</dbReference>
<dbReference type="Pfam" id="PF01614">
    <property type="entry name" value="IclR_C"/>
    <property type="match status" value="1"/>
</dbReference>
<dbReference type="GO" id="GO:0003677">
    <property type="term" value="F:DNA binding"/>
    <property type="evidence" value="ECO:0007669"/>
    <property type="project" value="UniProtKB-KW"/>
</dbReference>
<dbReference type="SMART" id="SM00346">
    <property type="entry name" value="HTH_ICLR"/>
    <property type="match status" value="1"/>
</dbReference>
<evidence type="ECO:0000259" key="4">
    <source>
        <dbReference type="PROSITE" id="PS51077"/>
    </source>
</evidence>
<dbReference type="RefSeq" id="WP_184174057.1">
    <property type="nucleotide sequence ID" value="NZ_JACHGF010000003.1"/>
</dbReference>
<proteinExistence type="predicted"/>
<evidence type="ECO:0000259" key="5">
    <source>
        <dbReference type="PROSITE" id="PS51078"/>
    </source>
</evidence>
<keyword evidence="1" id="KW-0805">Transcription regulation</keyword>
<dbReference type="PANTHER" id="PTHR30136:SF24">
    <property type="entry name" value="HTH-TYPE TRANSCRIPTIONAL REPRESSOR ALLR"/>
    <property type="match status" value="1"/>
</dbReference>
<sequence length="271" mass="30264">MSEAHSLEDVKKDGDESSKYHVPNLERALQLMELLAQHPAGLGITEISNLLQIPKNSTFRIATTLLNFGYLARDESSKAFTLSGKLLSLGYAAVSDQNLVEKSLDVMRSLRDTLRETVLIGVILNDEGIVLDQVPGLHSFKFWVDVGTRFPMHTAVPSKAMLAFLPQDIQKKICEKMDFKRYTDHTITNLSDFYEALQTIKEKGYAVDFGEEVDAMHCVGAPVFDRNGYPVAAIWITGPADRLPASSFEAIGHTIQEHARRISQRLGYYTT</sequence>
<reference evidence="6 7" key="1">
    <citation type="submission" date="2020-08" db="EMBL/GenBank/DDBJ databases">
        <title>Genomic Encyclopedia of Type Strains, Phase IV (KMG-IV): sequencing the most valuable type-strain genomes for metagenomic binning, comparative biology and taxonomic classification.</title>
        <authorList>
            <person name="Goeker M."/>
        </authorList>
    </citation>
    <scope>NUCLEOTIDE SEQUENCE [LARGE SCALE GENOMIC DNA]</scope>
    <source>
        <strain evidence="6 7">DSM 105074</strain>
    </source>
</reference>
<comment type="caution">
    <text evidence="6">The sequence shown here is derived from an EMBL/GenBank/DDBJ whole genome shotgun (WGS) entry which is preliminary data.</text>
</comment>
<evidence type="ECO:0000313" key="6">
    <source>
        <dbReference type="EMBL" id="MBB5284090.1"/>
    </source>
</evidence>
<dbReference type="SUPFAM" id="SSF46785">
    <property type="entry name" value="Winged helix' DNA-binding domain"/>
    <property type="match status" value="1"/>
</dbReference>
<dbReference type="GO" id="GO:0003700">
    <property type="term" value="F:DNA-binding transcription factor activity"/>
    <property type="evidence" value="ECO:0007669"/>
    <property type="project" value="TreeGrafter"/>
</dbReference>
<dbReference type="Pfam" id="PF09339">
    <property type="entry name" value="HTH_IclR"/>
    <property type="match status" value="1"/>
</dbReference>